<comment type="caution">
    <text evidence="4">The sequence shown here is derived from an EMBL/GenBank/DDBJ whole genome shotgun (WGS) entry which is preliminary data.</text>
</comment>
<keyword evidence="2" id="KW-0472">Membrane</keyword>
<dbReference type="OrthoDB" id="72963at2"/>
<dbReference type="Gene3D" id="2.40.50.140">
    <property type="entry name" value="Nucleic acid-binding proteins"/>
    <property type="match status" value="1"/>
</dbReference>
<keyword evidence="2" id="KW-0812">Transmembrane</keyword>
<dbReference type="EMBL" id="QZVS01000058">
    <property type="protein sequence ID" value="RJT90607.1"/>
    <property type="molecule type" value="Genomic_DNA"/>
</dbReference>
<proteinExistence type="predicted"/>
<dbReference type="InterPro" id="IPR002059">
    <property type="entry name" value="CSP_DNA-bd"/>
</dbReference>
<dbReference type="InterPro" id="IPR010718">
    <property type="entry name" value="DUF1294"/>
</dbReference>
<accession>A0A3A5MKH2</accession>
<feature type="domain" description="CSD" evidence="3">
    <location>
        <begin position="7"/>
        <end position="72"/>
    </location>
</feature>
<dbReference type="RefSeq" id="WP_119971710.1">
    <property type="nucleotide sequence ID" value="NZ_JBHSQA010000005.1"/>
</dbReference>
<evidence type="ECO:0000259" key="3">
    <source>
        <dbReference type="PROSITE" id="PS51857"/>
    </source>
</evidence>
<dbReference type="GO" id="GO:0003676">
    <property type="term" value="F:nucleic acid binding"/>
    <property type="evidence" value="ECO:0007669"/>
    <property type="project" value="InterPro"/>
</dbReference>
<reference evidence="4 5" key="1">
    <citation type="submission" date="2018-09" db="EMBL/GenBank/DDBJ databases">
        <title>Novel species of Cryobacterium.</title>
        <authorList>
            <person name="Liu Q."/>
            <person name="Xin Y.-H."/>
        </authorList>
    </citation>
    <scope>NUCLEOTIDE SEQUENCE [LARGE SCALE GENOMIC DNA]</scope>
    <source>
        <strain evidence="4 5">Hh39</strain>
    </source>
</reference>
<evidence type="ECO:0000313" key="5">
    <source>
        <dbReference type="Proteomes" id="UP000272015"/>
    </source>
</evidence>
<dbReference type="SUPFAM" id="SSF50249">
    <property type="entry name" value="Nucleic acid-binding proteins"/>
    <property type="match status" value="1"/>
</dbReference>
<feature type="transmembrane region" description="Helical" evidence="2">
    <location>
        <begin position="135"/>
        <end position="156"/>
    </location>
</feature>
<dbReference type="InterPro" id="IPR012340">
    <property type="entry name" value="NA-bd_OB-fold"/>
</dbReference>
<dbReference type="Proteomes" id="UP000272015">
    <property type="component" value="Unassembled WGS sequence"/>
</dbReference>
<feature type="compositionally biased region" description="Low complexity" evidence="1">
    <location>
        <begin position="80"/>
        <end position="105"/>
    </location>
</feature>
<feature type="transmembrane region" description="Helical" evidence="2">
    <location>
        <begin position="109"/>
        <end position="129"/>
    </location>
</feature>
<evidence type="ECO:0000256" key="2">
    <source>
        <dbReference type="SAM" id="Phobius"/>
    </source>
</evidence>
<keyword evidence="2" id="KW-1133">Transmembrane helix</keyword>
<keyword evidence="5" id="KW-1185">Reference proteome</keyword>
<gene>
    <name evidence="4" type="ORF">D6T64_03560</name>
</gene>
<protein>
    <submittedName>
        <fullName evidence="4">DUF1294 domain-containing protein</fullName>
    </submittedName>
</protein>
<sequence length="236" mass="25242">MSATVKRVDGHLTQWNDTRGFGFLTPLRGHDHTFVHISAFPHGAGRPRLGEVYSFAITVNGDGKQQAIDLQPEGRGSGTPRRSVPVRSGPRPGVRPAARSGAGRSRAGSAGYLAIVVFAAAAVTAGSAWPVPFWVAAGVGSIYLAMSVVCFVAYAVDKRAAVAGRWRVSESTLLTLGLLGGWPGAIIAQQTLRHKTQKASFRRAFWGTVVLNVLVYAAFATPLWSWFVLWTTQGMP</sequence>
<feature type="transmembrane region" description="Helical" evidence="2">
    <location>
        <begin position="204"/>
        <end position="227"/>
    </location>
</feature>
<organism evidence="4 5">
    <name type="scientific">Cryobacterium melibiosiphilum</name>
    <dbReference type="NCBI Taxonomy" id="995039"/>
    <lineage>
        <taxon>Bacteria</taxon>
        <taxon>Bacillati</taxon>
        <taxon>Actinomycetota</taxon>
        <taxon>Actinomycetes</taxon>
        <taxon>Micrococcales</taxon>
        <taxon>Microbacteriaceae</taxon>
        <taxon>Cryobacterium</taxon>
    </lineage>
</organism>
<name>A0A3A5MKH2_9MICO</name>
<feature type="region of interest" description="Disordered" evidence="1">
    <location>
        <begin position="69"/>
        <end position="105"/>
    </location>
</feature>
<evidence type="ECO:0000256" key="1">
    <source>
        <dbReference type="SAM" id="MobiDB-lite"/>
    </source>
</evidence>
<dbReference type="AlphaFoldDB" id="A0A3A5MKH2"/>
<dbReference type="Pfam" id="PF06961">
    <property type="entry name" value="DUF1294"/>
    <property type="match status" value="1"/>
</dbReference>
<dbReference type="PROSITE" id="PS51857">
    <property type="entry name" value="CSD_2"/>
    <property type="match status" value="1"/>
</dbReference>
<evidence type="ECO:0000313" key="4">
    <source>
        <dbReference type="EMBL" id="RJT90607.1"/>
    </source>
</evidence>